<reference evidence="3" key="1">
    <citation type="journal article" date="2019" name="Mol. Biol. Evol.">
        <title>Blast fungal genomes show frequent chromosomal changes, gene gains and losses, and effector gene turnover.</title>
        <authorList>
            <person name="Gomez Luciano L.B."/>
            <person name="Jason Tsai I."/>
            <person name="Chuma I."/>
            <person name="Tosa Y."/>
            <person name="Chen Y.H."/>
            <person name="Li J.Y."/>
            <person name="Li M.Y."/>
            <person name="Jade Lu M.Y."/>
            <person name="Nakayashiki H."/>
            <person name="Li W.H."/>
        </authorList>
    </citation>
    <scope>NUCLEOTIDE SEQUENCE</scope>
    <source>
        <strain evidence="3">NI907</strain>
    </source>
</reference>
<evidence type="ECO:0000313" key="3">
    <source>
        <dbReference type="RefSeq" id="XP_030978236.1"/>
    </source>
</evidence>
<dbReference type="GeneID" id="41964510"/>
<dbReference type="Proteomes" id="UP000515153">
    <property type="component" value="Unplaced"/>
</dbReference>
<dbReference type="AlphaFoldDB" id="A0A6P8ATJ5"/>
<feature type="compositionally biased region" description="Basic and acidic residues" evidence="1">
    <location>
        <begin position="67"/>
        <end position="76"/>
    </location>
</feature>
<keyword evidence="2" id="KW-1185">Reference proteome</keyword>
<organism evidence="2 3">
    <name type="scientific">Pyricularia grisea</name>
    <name type="common">Crabgrass-specific blast fungus</name>
    <name type="synonym">Magnaporthe grisea</name>
    <dbReference type="NCBI Taxonomy" id="148305"/>
    <lineage>
        <taxon>Eukaryota</taxon>
        <taxon>Fungi</taxon>
        <taxon>Dikarya</taxon>
        <taxon>Ascomycota</taxon>
        <taxon>Pezizomycotina</taxon>
        <taxon>Sordariomycetes</taxon>
        <taxon>Sordariomycetidae</taxon>
        <taxon>Magnaporthales</taxon>
        <taxon>Pyriculariaceae</taxon>
        <taxon>Pyricularia</taxon>
    </lineage>
</organism>
<reference evidence="3" key="3">
    <citation type="submission" date="2025-08" db="UniProtKB">
        <authorList>
            <consortium name="RefSeq"/>
        </authorList>
    </citation>
    <scope>IDENTIFICATION</scope>
    <source>
        <strain evidence="3">NI907</strain>
    </source>
</reference>
<accession>A0A6P8ATJ5</accession>
<feature type="region of interest" description="Disordered" evidence="1">
    <location>
        <begin position="26"/>
        <end position="155"/>
    </location>
</feature>
<proteinExistence type="predicted"/>
<dbReference type="KEGG" id="pgri:PgNI_09620"/>
<feature type="compositionally biased region" description="Low complexity" evidence="1">
    <location>
        <begin position="121"/>
        <end position="141"/>
    </location>
</feature>
<feature type="compositionally biased region" description="Basic and acidic residues" evidence="1">
    <location>
        <begin position="26"/>
        <end position="45"/>
    </location>
</feature>
<sequence>MAYSYHQYHEAQTYPHDYQYDHQYDHRQPLQSSTRERPRTLDTRPHAPRRVQHGYSHETGAYIHDAGSYREDDPYRIPRSTQYYYSTEEGRRYEQSSRRSEERRSETSSSSRRSDKKDSSSRSTTSGSSKRSSKSSTSRQSMLLTPPDTPEIGRLSTPELAPLSAGLRFCDCGCSDEYHEEEERYLQGRAVMDSKLQNAVEYMATRGHDRSSGRR</sequence>
<dbReference type="RefSeq" id="XP_030978236.1">
    <property type="nucleotide sequence ID" value="XM_031129602.1"/>
</dbReference>
<protein>
    <submittedName>
        <fullName evidence="3">Uncharacterized protein</fullName>
    </submittedName>
</protein>
<evidence type="ECO:0000256" key="1">
    <source>
        <dbReference type="SAM" id="MobiDB-lite"/>
    </source>
</evidence>
<name>A0A6P8ATJ5_PYRGI</name>
<evidence type="ECO:0000313" key="2">
    <source>
        <dbReference type="Proteomes" id="UP000515153"/>
    </source>
</evidence>
<gene>
    <name evidence="3" type="ORF">PgNI_09620</name>
</gene>
<reference evidence="3" key="2">
    <citation type="submission" date="2019-10" db="EMBL/GenBank/DDBJ databases">
        <authorList>
            <consortium name="NCBI Genome Project"/>
        </authorList>
    </citation>
    <scope>NUCLEOTIDE SEQUENCE</scope>
    <source>
        <strain evidence="3">NI907</strain>
    </source>
</reference>
<feature type="compositionally biased region" description="Basic and acidic residues" evidence="1">
    <location>
        <begin position="88"/>
        <end position="120"/>
    </location>
</feature>
<dbReference type="OrthoDB" id="3788377at2759"/>